<feature type="signal peptide" evidence="1">
    <location>
        <begin position="1"/>
        <end position="24"/>
    </location>
</feature>
<evidence type="ECO:0000313" key="2">
    <source>
        <dbReference type="EMBL" id="JAP76758.1"/>
    </source>
</evidence>
<protein>
    <recommendedName>
        <fullName evidence="3">Secreted protein</fullName>
    </recommendedName>
</protein>
<dbReference type="EMBL" id="GEDV01011799">
    <property type="protein sequence ID" value="JAP76758.1"/>
    <property type="molecule type" value="Transcribed_RNA"/>
</dbReference>
<reference evidence="2" key="1">
    <citation type="journal article" date="2016" name="Ticks Tick Borne Dis.">
        <title>De novo assembly and annotation of the salivary gland transcriptome of Rhipicephalus appendiculatus male and female ticks during blood feeding.</title>
        <authorList>
            <person name="de Castro M.H."/>
            <person name="de Klerk D."/>
            <person name="Pienaar R."/>
            <person name="Latif A.A."/>
            <person name="Rees D.J."/>
            <person name="Mans B.J."/>
        </authorList>
    </citation>
    <scope>NUCLEOTIDE SEQUENCE</scope>
    <source>
        <tissue evidence="2">Salivary glands</tissue>
    </source>
</reference>
<feature type="chain" id="PRO_5007284841" description="Secreted protein" evidence="1">
    <location>
        <begin position="25"/>
        <end position="155"/>
    </location>
</feature>
<proteinExistence type="predicted"/>
<name>A0A131YDY2_RHIAP</name>
<keyword evidence="1" id="KW-0732">Signal</keyword>
<sequence>MHVPCANILLVLSLCFLHFTPDQGPICVLAVKARPGHDPLFHFRGISGGSGLPSRAPNLPPIYETGHLRVEVDGHAALRMNPRLAGSGPAPITPLAFHNGAMCVSRLRCFYHGVHDFVNRRGVPAFRAPNRAHGLPGLLDVIEQGIRHMDFGGQG</sequence>
<evidence type="ECO:0008006" key="3">
    <source>
        <dbReference type="Google" id="ProtNLM"/>
    </source>
</evidence>
<dbReference type="AlphaFoldDB" id="A0A131YDY2"/>
<evidence type="ECO:0000256" key="1">
    <source>
        <dbReference type="SAM" id="SignalP"/>
    </source>
</evidence>
<accession>A0A131YDY2</accession>
<organism evidence="2">
    <name type="scientific">Rhipicephalus appendiculatus</name>
    <name type="common">Brown ear tick</name>
    <dbReference type="NCBI Taxonomy" id="34631"/>
    <lineage>
        <taxon>Eukaryota</taxon>
        <taxon>Metazoa</taxon>
        <taxon>Ecdysozoa</taxon>
        <taxon>Arthropoda</taxon>
        <taxon>Chelicerata</taxon>
        <taxon>Arachnida</taxon>
        <taxon>Acari</taxon>
        <taxon>Parasitiformes</taxon>
        <taxon>Ixodida</taxon>
        <taxon>Ixodoidea</taxon>
        <taxon>Ixodidae</taxon>
        <taxon>Rhipicephalinae</taxon>
        <taxon>Rhipicephalus</taxon>
        <taxon>Rhipicephalus</taxon>
    </lineage>
</organism>